<dbReference type="KEGG" id="yel:LC20_06051"/>
<protein>
    <submittedName>
        <fullName evidence="2">Uncharacterized protein</fullName>
    </submittedName>
</protein>
<feature type="transmembrane region" description="Helical" evidence="1">
    <location>
        <begin position="36"/>
        <end position="56"/>
    </location>
</feature>
<evidence type="ECO:0000256" key="1">
    <source>
        <dbReference type="SAM" id="Phobius"/>
    </source>
</evidence>
<proteinExistence type="predicted"/>
<dbReference type="EMBL" id="CP007449">
    <property type="protein sequence ID" value="AHM76623.1"/>
    <property type="molecule type" value="Genomic_DNA"/>
</dbReference>
<organism evidence="2 3">
    <name type="scientific">Yersinia enterocolitica LC20</name>
    <dbReference type="NCBI Taxonomy" id="1443113"/>
    <lineage>
        <taxon>Bacteria</taxon>
        <taxon>Pseudomonadati</taxon>
        <taxon>Pseudomonadota</taxon>
        <taxon>Gammaproteobacteria</taxon>
        <taxon>Enterobacterales</taxon>
        <taxon>Yersiniaceae</taxon>
        <taxon>Yersinia</taxon>
    </lineage>
</organism>
<feature type="transmembrane region" description="Helical" evidence="1">
    <location>
        <begin position="97"/>
        <end position="115"/>
    </location>
</feature>
<accession>A0A7U4K381</accession>
<keyword evidence="1" id="KW-0472">Membrane</keyword>
<evidence type="ECO:0000313" key="3">
    <source>
        <dbReference type="Proteomes" id="UP000230961"/>
    </source>
</evidence>
<dbReference type="Proteomes" id="UP000230961">
    <property type="component" value="Plasmid p1_80K"/>
</dbReference>
<keyword evidence="1" id="KW-0812">Transmembrane</keyword>
<feature type="transmembrane region" description="Helical" evidence="1">
    <location>
        <begin position="12"/>
        <end position="30"/>
    </location>
</feature>
<reference evidence="2 3" key="1">
    <citation type="submission" date="2017-11" db="EMBL/GenBank/DDBJ databases">
        <title>The complete genome sequence and comparative genome analysis of Yersinia enterocolitica strain LC20.</title>
        <authorList>
            <person name="Shi G."/>
            <person name="Su M."/>
            <person name="Liang J."/>
            <person name="Gu W."/>
            <person name="Xiao Y."/>
            <person name="Zhang Z."/>
            <person name="Qiu H."/>
            <person name="Duan R."/>
            <person name="Zhang Z."/>
            <person name="Li Y."/>
            <person name="Zhang X."/>
            <person name="Ling Y."/>
            <person name="Song L."/>
            <person name="Chen M."/>
            <person name="Zhao Y."/>
            <person name="Wu J."/>
            <person name="Jing H."/>
            <person name="Xiao J."/>
            <person name="Wang X."/>
        </authorList>
    </citation>
    <scope>NUCLEOTIDE SEQUENCE [LARGE SCALE GENOMIC DNA]</scope>
    <source>
        <strain evidence="2 3">LC20</strain>
        <plasmid evidence="3">Plasmid1_80k</plasmid>
    </source>
</reference>
<keyword evidence="1" id="KW-1133">Transmembrane helix</keyword>
<evidence type="ECO:0000313" key="2">
    <source>
        <dbReference type="EMBL" id="AHM76623.1"/>
    </source>
</evidence>
<sequence>MVKNKWEKSLFILPVLYFAGWFRGSVSFVFHDYIYILPSILILLAITYLTVWMNRLHTLLSVSNVSDLYLNFLVVSKVRASSCLFLIALVIAELIPLIAYPFVYIIGVFLSVSVFSKYKRSDAVAIKDFLLREEGGYKNLTCYHFLNGELISEYASSVDNYTCSDEWNNDCVINPATGLPMIGGVDTDGNSYGSSSSQYRDY</sequence>
<keyword evidence="2" id="KW-0614">Plasmid</keyword>
<name>A0A7U4K381_YEREN</name>
<gene>
    <name evidence="2" type="ORF">LC20_06051</name>
</gene>
<dbReference type="AlphaFoldDB" id="A0A7U4K381"/>
<geneLocation type="plasmid" evidence="3">
    <name>Plasmid1_80k</name>
</geneLocation>
<feature type="transmembrane region" description="Helical" evidence="1">
    <location>
        <begin position="68"/>
        <end position="91"/>
    </location>
</feature>